<evidence type="ECO:0000313" key="6">
    <source>
        <dbReference type="EMBL" id="MPM54610.1"/>
    </source>
</evidence>
<sequence length="117" mass="13824">MPRVKTGFTRNRRHKKVLKLTKGFRGTNSRLYKRAHEALLHAGQYAFVGRRLRKRDMRKLWITRISAALKQIGEQLNYSRFQHSLKEANVALNRKMLSEIAVRDFDTFKEIVAKVQK</sequence>
<dbReference type="InterPro" id="IPR005813">
    <property type="entry name" value="Ribosomal_bL20"/>
</dbReference>
<proteinExistence type="inferred from homology"/>
<dbReference type="HAMAP" id="MF_00382">
    <property type="entry name" value="Ribosomal_bL20"/>
    <property type="match status" value="1"/>
</dbReference>
<comment type="similarity">
    <text evidence="1">Belongs to the bacterial ribosomal protein bL20 family.</text>
</comment>
<dbReference type="PROSITE" id="PS00937">
    <property type="entry name" value="RIBOSOMAL_L20"/>
    <property type="match status" value="1"/>
</dbReference>
<dbReference type="GO" id="GO:0006412">
    <property type="term" value="P:translation"/>
    <property type="evidence" value="ECO:0007669"/>
    <property type="project" value="InterPro"/>
</dbReference>
<dbReference type="GO" id="GO:0005840">
    <property type="term" value="C:ribosome"/>
    <property type="evidence" value="ECO:0007669"/>
    <property type="project" value="UniProtKB-KW"/>
</dbReference>
<reference evidence="6" key="1">
    <citation type="submission" date="2019-08" db="EMBL/GenBank/DDBJ databases">
        <authorList>
            <person name="Kucharzyk K."/>
            <person name="Murdoch R.W."/>
            <person name="Higgins S."/>
            <person name="Loffler F."/>
        </authorList>
    </citation>
    <scope>NUCLEOTIDE SEQUENCE</scope>
</reference>
<dbReference type="EMBL" id="VSSQ01014882">
    <property type="protein sequence ID" value="MPM54610.1"/>
    <property type="molecule type" value="Genomic_DNA"/>
</dbReference>
<keyword evidence="5" id="KW-0687">Ribonucleoprotein</keyword>
<keyword evidence="4 6" id="KW-0689">Ribosomal protein</keyword>
<dbReference type="NCBIfam" id="TIGR01032">
    <property type="entry name" value="rplT_bact"/>
    <property type="match status" value="1"/>
</dbReference>
<protein>
    <submittedName>
        <fullName evidence="6">50S ribosomal protein L20</fullName>
    </submittedName>
</protein>
<dbReference type="Gene3D" id="1.10.1900.20">
    <property type="entry name" value="Ribosomal protein L20"/>
    <property type="match status" value="1"/>
</dbReference>
<dbReference type="Pfam" id="PF00453">
    <property type="entry name" value="Ribosomal_L20"/>
    <property type="match status" value="1"/>
</dbReference>
<keyword evidence="3" id="KW-0694">RNA-binding</keyword>
<dbReference type="Gene3D" id="6.10.160.10">
    <property type="match status" value="1"/>
</dbReference>
<dbReference type="PRINTS" id="PR00062">
    <property type="entry name" value="RIBOSOMALL20"/>
</dbReference>
<dbReference type="InterPro" id="IPR049946">
    <property type="entry name" value="RIBOSOMAL_L20_CS"/>
</dbReference>
<evidence type="ECO:0000256" key="2">
    <source>
        <dbReference type="ARBA" id="ARBA00022730"/>
    </source>
</evidence>
<organism evidence="6">
    <name type="scientific">bioreactor metagenome</name>
    <dbReference type="NCBI Taxonomy" id="1076179"/>
    <lineage>
        <taxon>unclassified sequences</taxon>
        <taxon>metagenomes</taxon>
        <taxon>ecological metagenomes</taxon>
    </lineage>
</organism>
<dbReference type="CDD" id="cd07026">
    <property type="entry name" value="Ribosomal_L20"/>
    <property type="match status" value="1"/>
</dbReference>
<dbReference type="AlphaFoldDB" id="A0A645ANC7"/>
<gene>
    <name evidence="6" type="primary">rplT_33</name>
    <name evidence="6" type="ORF">SDC9_101389</name>
</gene>
<evidence type="ECO:0000256" key="1">
    <source>
        <dbReference type="ARBA" id="ARBA00007698"/>
    </source>
</evidence>
<evidence type="ECO:0000256" key="3">
    <source>
        <dbReference type="ARBA" id="ARBA00022884"/>
    </source>
</evidence>
<dbReference type="InterPro" id="IPR035566">
    <property type="entry name" value="Ribosomal_protein_bL20_C"/>
</dbReference>
<evidence type="ECO:0000256" key="5">
    <source>
        <dbReference type="ARBA" id="ARBA00023274"/>
    </source>
</evidence>
<comment type="caution">
    <text evidence="6">The sequence shown here is derived from an EMBL/GenBank/DDBJ whole genome shotgun (WGS) entry which is preliminary data.</text>
</comment>
<dbReference type="PANTHER" id="PTHR10986">
    <property type="entry name" value="39S RIBOSOMAL PROTEIN L20"/>
    <property type="match status" value="1"/>
</dbReference>
<keyword evidence="2" id="KW-0699">rRNA-binding</keyword>
<evidence type="ECO:0000256" key="4">
    <source>
        <dbReference type="ARBA" id="ARBA00022980"/>
    </source>
</evidence>
<name>A0A645ANC7_9ZZZZ</name>
<dbReference type="FunFam" id="1.10.1900.20:FF:000001">
    <property type="entry name" value="50S ribosomal protein L20"/>
    <property type="match status" value="1"/>
</dbReference>
<dbReference type="SUPFAM" id="SSF74731">
    <property type="entry name" value="Ribosomal protein L20"/>
    <property type="match status" value="1"/>
</dbReference>
<dbReference type="GO" id="GO:0003735">
    <property type="term" value="F:structural constituent of ribosome"/>
    <property type="evidence" value="ECO:0007669"/>
    <property type="project" value="InterPro"/>
</dbReference>
<accession>A0A645ANC7</accession>
<dbReference type="GO" id="GO:0019843">
    <property type="term" value="F:rRNA binding"/>
    <property type="evidence" value="ECO:0007669"/>
    <property type="project" value="UniProtKB-KW"/>
</dbReference>
<dbReference type="GO" id="GO:1990904">
    <property type="term" value="C:ribonucleoprotein complex"/>
    <property type="evidence" value="ECO:0007669"/>
    <property type="project" value="UniProtKB-KW"/>
</dbReference>